<name>A0A2G9S506_AQUCT</name>
<evidence type="ECO:0000313" key="2">
    <source>
        <dbReference type="Proteomes" id="UP000228934"/>
    </source>
</evidence>
<proteinExistence type="predicted"/>
<dbReference type="AlphaFoldDB" id="A0A2G9S506"/>
<evidence type="ECO:0000313" key="1">
    <source>
        <dbReference type="EMBL" id="PIO35222.1"/>
    </source>
</evidence>
<sequence>MLSVYLSVCIEFSYKVLFNGICRSVNSECFHVNSACMQGWFETLVSYSQLF</sequence>
<dbReference type="EMBL" id="KV926089">
    <property type="protein sequence ID" value="PIO35222.1"/>
    <property type="molecule type" value="Genomic_DNA"/>
</dbReference>
<accession>A0A2G9S506</accession>
<dbReference type="Proteomes" id="UP000228934">
    <property type="component" value="Unassembled WGS sequence"/>
</dbReference>
<gene>
    <name evidence="1" type="ORF">AB205_0059680</name>
</gene>
<organism evidence="1 2">
    <name type="scientific">Aquarana catesbeiana</name>
    <name type="common">American bullfrog</name>
    <name type="synonym">Rana catesbeiana</name>
    <dbReference type="NCBI Taxonomy" id="8400"/>
    <lineage>
        <taxon>Eukaryota</taxon>
        <taxon>Metazoa</taxon>
        <taxon>Chordata</taxon>
        <taxon>Craniata</taxon>
        <taxon>Vertebrata</taxon>
        <taxon>Euteleostomi</taxon>
        <taxon>Amphibia</taxon>
        <taxon>Batrachia</taxon>
        <taxon>Anura</taxon>
        <taxon>Neobatrachia</taxon>
        <taxon>Ranoidea</taxon>
        <taxon>Ranidae</taxon>
        <taxon>Aquarana</taxon>
    </lineage>
</organism>
<keyword evidence="2" id="KW-1185">Reference proteome</keyword>
<protein>
    <submittedName>
        <fullName evidence="1">Uncharacterized protein</fullName>
    </submittedName>
</protein>
<reference evidence="2" key="1">
    <citation type="journal article" date="2017" name="Nat. Commun.">
        <title>The North American bullfrog draft genome provides insight into hormonal regulation of long noncoding RNA.</title>
        <authorList>
            <person name="Hammond S.A."/>
            <person name="Warren R.L."/>
            <person name="Vandervalk B.P."/>
            <person name="Kucuk E."/>
            <person name="Khan H."/>
            <person name="Gibb E.A."/>
            <person name="Pandoh P."/>
            <person name="Kirk H."/>
            <person name="Zhao Y."/>
            <person name="Jones M."/>
            <person name="Mungall A.J."/>
            <person name="Coope R."/>
            <person name="Pleasance S."/>
            <person name="Moore R.A."/>
            <person name="Holt R.A."/>
            <person name="Round J.M."/>
            <person name="Ohora S."/>
            <person name="Walle B.V."/>
            <person name="Veldhoen N."/>
            <person name="Helbing C.C."/>
            <person name="Birol I."/>
        </authorList>
    </citation>
    <scope>NUCLEOTIDE SEQUENCE [LARGE SCALE GENOMIC DNA]</scope>
</reference>